<geneLocation type="plasmid" evidence="3 4">
    <name>SNP1</name>
</geneLocation>
<keyword evidence="4" id="KW-1185">Reference proteome</keyword>
<keyword evidence="3" id="KW-0614">Plasmid</keyword>
<dbReference type="RefSeq" id="WP_261957993.1">
    <property type="nucleotide sequence ID" value="NZ_AP026074.1"/>
</dbReference>
<dbReference type="Proteomes" id="UP001059597">
    <property type="component" value="Plasmid SNP1"/>
</dbReference>
<sequence length="275" mass="29836">MTPNTPTPIGRYFHVNDGRIYGHVREGEGPALIFLHYWGGSHRTWRPVIEHLSPTQGFVSHDHRGWGESTEVPGPYGIEQLADDTERVIDELGYGEYVVVGHSMGGKVAQVLASRRPTGLAGVVLVAPAPPAPVGVTPEFQEALAHAYDTDETIGRSIDLVLTHRELSAQARRQIHEDSARAGEAARMAWPRQALVEDFTDRVGAIDVPVLVLAGSDDKVDPPHILREHLLPAIPTATLTELSGTGHLSPLEVPDQVAAHIGRFVARLSTVVERG</sequence>
<dbReference type="PRINTS" id="PR00111">
    <property type="entry name" value="ABHYDROLASE"/>
</dbReference>
<evidence type="ECO:0000256" key="1">
    <source>
        <dbReference type="ARBA" id="ARBA00022801"/>
    </source>
</evidence>
<organism evidence="3 4">
    <name type="scientific">Streptomyces nigrescens</name>
    <dbReference type="NCBI Taxonomy" id="1920"/>
    <lineage>
        <taxon>Bacteria</taxon>
        <taxon>Bacillati</taxon>
        <taxon>Actinomycetota</taxon>
        <taxon>Actinomycetes</taxon>
        <taxon>Kitasatosporales</taxon>
        <taxon>Streptomycetaceae</taxon>
        <taxon>Streptomyces</taxon>
    </lineage>
</organism>
<name>A0ABM8A766_STRNI</name>
<accession>A0ABM8A766</accession>
<dbReference type="PANTHER" id="PTHR43798:SF31">
    <property type="entry name" value="AB HYDROLASE SUPERFAMILY PROTEIN YCLE"/>
    <property type="match status" value="1"/>
</dbReference>
<proteinExistence type="predicted"/>
<feature type="domain" description="AB hydrolase-1" evidence="2">
    <location>
        <begin position="30"/>
        <end position="144"/>
    </location>
</feature>
<dbReference type="GO" id="GO:0016787">
    <property type="term" value="F:hydrolase activity"/>
    <property type="evidence" value="ECO:0007669"/>
    <property type="project" value="UniProtKB-KW"/>
</dbReference>
<dbReference type="EMBL" id="AP026074">
    <property type="protein sequence ID" value="BDM74466.1"/>
    <property type="molecule type" value="Genomic_DNA"/>
</dbReference>
<keyword evidence="1 3" id="KW-0378">Hydrolase</keyword>
<reference evidence="3" key="1">
    <citation type="submission" date="2022-06" db="EMBL/GenBank/DDBJ databases">
        <title>Complete genome sequence of Streptomyces nigrescens HEK616.</title>
        <authorList>
            <person name="Asamizu S."/>
            <person name="Onaka H."/>
        </authorList>
    </citation>
    <scope>NUCLEOTIDE SEQUENCE</scope>
    <source>
        <strain evidence="3">HEK616</strain>
        <plasmid evidence="3">SNP1</plasmid>
    </source>
</reference>
<gene>
    <name evidence="3" type="ORF">HEK616_79530</name>
</gene>
<dbReference type="SUPFAM" id="SSF53474">
    <property type="entry name" value="alpha/beta-Hydrolases"/>
    <property type="match status" value="1"/>
</dbReference>
<dbReference type="InterPro" id="IPR029058">
    <property type="entry name" value="AB_hydrolase_fold"/>
</dbReference>
<dbReference type="Gene3D" id="3.40.50.1820">
    <property type="entry name" value="alpha/beta hydrolase"/>
    <property type="match status" value="1"/>
</dbReference>
<dbReference type="Pfam" id="PF00561">
    <property type="entry name" value="Abhydrolase_1"/>
    <property type="match status" value="1"/>
</dbReference>
<dbReference type="InterPro" id="IPR050266">
    <property type="entry name" value="AB_hydrolase_sf"/>
</dbReference>
<evidence type="ECO:0000313" key="4">
    <source>
        <dbReference type="Proteomes" id="UP001059597"/>
    </source>
</evidence>
<dbReference type="PANTHER" id="PTHR43798">
    <property type="entry name" value="MONOACYLGLYCEROL LIPASE"/>
    <property type="match status" value="1"/>
</dbReference>
<protein>
    <submittedName>
        <fullName evidence="3">Hydrolase</fullName>
    </submittedName>
</protein>
<evidence type="ECO:0000313" key="3">
    <source>
        <dbReference type="EMBL" id="BDM74466.1"/>
    </source>
</evidence>
<evidence type="ECO:0000259" key="2">
    <source>
        <dbReference type="Pfam" id="PF00561"/>
    </source>
</evidence>
<dbReference type="InterPro" id="IPR000073">
    <property type="entry name" value="AB_hydrolase_1"/>
</dbReference>